<evidence type="ECO:0000313" key="3">
    <source>
        <dbReference type="EMBL" id="GAA4637892.1"/>
    </source>
</evidence>
<dbReference type="Gene3D" id="3.30.70.1060">
    <property type="entry name" value="Dimeric alpha+beta barrel"/>
    <property type="match status" value="1"/>
</dbReference>
<name>A0ABP8UTN8_9ACTN</name>
<comment type="caution">
    <text evidence="3">The sequence shown here is derived from an EMBL/GenBank/DDBJ whole genome shotgun (WGS) entry which is preliminary data.</text>
</comment>
<dbReference type="InterPro" id="IPR005545">
    <property type="entry name" value="YCII"/>
</dbReference>
<organism evidence="3 4">
    <name type="scientific">Actinoallomurus vinaceus</name>
    <dbReference type="NCBI Taxonomy" id="1080074"/>
    <lineage>
        <taxon>Bacteria</taxon>
        <taxon>Bacillati</taxon>
        <taxon>Actinomycetota</taxon>
        <taxon>Actinomycetes</taxon>
        <taxon>Streptosporangiales</taxon>
        <taxon>Thermomonosporaceae</taxon>
        <taxon>Actinoallomurus</taxon>
    </lineage>
</organism>
<evidence type="ECO:0000256" key="1">
    <source>
        <dbReference type="ARBA" id="ARBA00007689"/>
    </source>
</evidence>
<dbReference type="Proteomes" id="UP001501442">
    <property type="component" value="Unassembled WGS sequence"/>
</dbReference>
<gene>
    <name evidence="3" type="ORF">GCM10023196_093490</name>
</gene>
<dbReference type="PANTHER" id="PTHR35174:SF3">
    <property type="entry name" value="BLL7171 PROTEIN"/>
    <property type="match status" value="1"/>
</dbReference>
<dbReference type="SUPFAM" id="SSF54909">
    <property type="entry name" value="Dimeric alpha+beta barrel"/>
    <property type="match status" value="1"/>
</dbReference>
<evidence type="ECO:0000259" key="2">
    <source>
        <dbReference type="Pfam" id="PF03795"/>
    </source>
</evidence>
<comment type="similarity">
    <text evidence="1">Belongs to the YciI family.</text>
</comment>
<dbReference type="Pfam" id="PF03795">
    <property type="entry name" value="YCII"/>
    <property type="match status" value="1"/>
</dbReference>
<protein>
    <submittedName>
        <fullName evidence="3">YciI family protein</fullName>
    </submittedName>
</protein>
<sequence>MKYLLMIYGNQEKWSSIPAEDWPREIAKQDAYNKKYTATGELLGGYGLADAAAAKLVTRKDGVPAVSDGPYLETKEYMASFYLVDVETEERAYELAAAMPWADQNPTEVWPILHESANDA</sequence>
<dbReference type="InterPro" id="IPR011008">
    <property type="entry name" value="Dimeric_a/b-barrel"/>
</dbReference>
<dbReference type="RefSeq" id="WP_345441112.1">
    <property type="nucleotide sequence ID" value="NZ_BAABHK010000021.1"/>
</dbReference>
<evidence type="ECO:0000313" key="4">
    <source>
        <dbReference type="Proteomes" id="UP001501442"/>
    </source>
</evidence>
<dbReference type="PANTHER" id="PTHR35174">
    <property type="entry name" value="BLL7171 PROTEIN-RELATED"/>
    <property type="match status" value="1"/>
</dbReference>
<feature type="domain" description="YCII-related" evidence="2">
    <location>
        <begin position="1"/>
        <end position="112"/>
    </location>
</feature>
<proteinExistence type="inferred from homology"/>
<dbReference type="EMBL" id="BAABHK010000021">
    <property type="protein sequence ID" value="GAA4637892.1"/>
    <property type="molecule type" value="Genomic_DNA"/>
</dbReference>
<reference evidence="4" key="1">
    <citation type="journal article" date="2019" name="Int. J. Syst. Evol. Microbiol.">
        <title>The Global Catalogue of Microorganisms (GCM) 10K type strain sequencing project: providing services to taxonomists for standard genome sequencing and annotation.</title>
        <authorList>
            <consortium name="The Broad Institute Genomics Platform"/>
            <consortium name="The Broad Institute Genome Sequencing Center for Infectious Disease"/>
            <person name="Wu L."/>
            <person name="Ma J."/>
        </authorList>
    </citation>
    <scope>NUCLEOTIDE SEQUENCE [LARGE SCALE GENOMIC DNA]</scope>
    <source>
        <strain evidence="4">JCM 17939</strain>
    </source>
</reference>
<accession>A0ABP8UTN8</accession>
<keyword evidence="4" id="KW-1185">Reference proteome</keyword>